<dbReference type="AlphaFoldDB" id="G3IPN8"/>
<evidence type="ECO:0000313" key="3">
    <source>
        <dbReference type="Proteomes" id="UP000001075"/>
    </source>
</evidence>
<proteinExistence type="predicted"/>
<feature type="region of interest" description="Disordered" evidence="1">
    <location>
        <begin position="48"/>
        <end position="72"/>
    </location>
</feature>
<organism evidence="2 3">
    <name type="scientific">Cricetulus griseus</name>
    <name type="common">Chinese hamster</name>
    <name type="synonym">Cricetulus barabensis griseus</name>
    <dbReference type="NCBI Taxonomy" id="10029"/>
    <lineage>
        <taxon>Eukaryota</taxon>
        <taxon>Metazoa</taxon>
        <taxon>Chordata</taxon>
        <taxon>Craniata</taxon>
        <taxon>Vertebrata</taxon>
        <taxon>Euteleostomi</taxon>
        <taxon>Mammalia</taxon>
        <taxon>Eutheria</taxon>
        <taxon>Euarchontoglires</taxon>
        <taxon>Glires</taxon>
        <taxon>Rodentia</taxon>
        <taxon>Myomorpha</taxon>
        <taxon>Muroidea</taxon>
        <taxon>Cricetidae</taxon>
        <taxon>Cricetinae</taxon>
        <taxon>Cricetulus</taxon>
    </lineage>
</organism>
<protein>
    <submittedName>
        <fullName evidence="2">Uncharacterized protein</fullName>
    </submittedName>
</protein>
<evidence type="ECO:0000313" key="2">
    <source>
        <dbReference type="EMBL" id="EGV91379.1"/>
    </source>
</evidence>
<dbReference type="Proteomes" id="UP000001075">
    <property type="component" value="Unassembled WGS sequence"/>
</dbReference>
<evidence type="ECO:0000256" key="1">
    <source>
        <dbReference type="SAM" id="MobiDB-lite"/>
    </source>
</evidence>
<accession>G3IPN8</accession>
<reference evidence="3" key="1">
    <citation type="journal article" date="2011" name="Nat. Biotechnol.">
        <title>The genomic sequence of the Chinese hamster ovary (CHO)-K1 cell line.</title>
        <authorList>
            <person name="Xu X."/>
            <person name="Nagarajan H."/>
            <person name="Lewis N.E."/>
            <person name="Pan S."/>
            <person name="Cai Z."/>
            <person name="Liu X."/>
            <person name="Chen W."/>
            <person name="Xie M."/>
            <person name="Wang W."/>
            <person name="Hammond S."/>
            <person name="Andersen M.R."/>
            <person name="Neff N."/>
            <person name="Passarelli B."/>
            <person name="Koh W."/>
            <person name="Fan H.C."/>
            <person name="Wang J."/>
            <person name="Gui Y."/>
            <person name="Lee K.H."/>
            <person name="Betenbaugh M.J."/>
            <person name="Quake S.R."/>
            <person name="Famili I."/>
            <person name="Palsson B.O."/>
            <person name="Wang J."/>
        </authorList>
    </citation>
    <scope>NUCLEOTIDE SEQUENCE [LARGE SCALE GENOMIC DNA]</scope>
    <source>
        <strain evidence="3">CHO K1 cell line</strain>
    </source>
</reference>
<dbReference type="InParanoid" id="G3IPN8"/>
<name>G3IPN8_CRIGR</name>
<dbReference type="EMBL" id="JH013212">
    <property type="protein sequence ID" value="EGV91379.1"/>
    <property type="molecule type" value="Genomic_DNA"/>
</dbReference>
<sequence length="72" mass="7178">MTGTQGGRKAQVLRTSIHLGVCGGRTGECLSSDLKRAPAGAARECASAASTWPRASGGGEDSLGDNSGFLPS</sequence>
<gene>
    <name evidence="2" type="ORF">I79_025956</name>
</gene>